<dbReference type="KEGG" id="llu:AKJ09_06466"/>
<evidence type="ECO:0000313" key="2">
    <source>
        <dbReference type="Proteomes" id="UP000064967"/>
    </source>
</evidence>
<dbReference type="EMBL" id="CP012333">
    <property type="protein sequence ID" value="AKU99802.1"/>
    <property type="molecule type" value="Genomic_DNA"/>
</dbReference>
<dbReference type="Proteomes" id="UP000064967">
    <property type="component" value="Chromosome"/>
</dbReference>
<keyword evidence="2" id="KW-1185">Reference proteome</keyword>
<dbReference type="AlphaFoldDB" id="A0A0K1Q250"/>
<accession>A0A0K1Q250</accession>
<evidence type="ECO:0000313" key="1">
    <source>
        <dbReference type="EMBL" id="AKU99802.1"/>
    </source>
</evidence>
<protein>
    <submittedName>
        <fullName evidence="1">Uncharacterized protein</fullName>
    </submittedName>
</protein>
<sequence>MDAAHGLSCSRGVLRGVSTAVWEVFGETIQPPDSILGAIPRAA</sequence>
<proteinExistence type="predicted"/>
<organism evidence="1 2">
    <name type="scientific">Labilithrix luteola</name>
    <dbReference type="NCBI Taxonomy" id="1391654"/>
    <lineage>
        <taxon>Bacteria</taxon>
        <taxon>Pseudomonadati</taxon>
        <taxon>Myxococcota</taxon>
        <taxon>Polyangia</taxon>
        <taxon>Polyangiales</taxon>
        <taxon>Labilitrichaceae</taxon>
        <taxon>Labilithrix</taxon>
    </lineage>
</organism>
<name>A0A0K1Q250_9BACT</name>
<reference evidence="1 2" key="1">
    <citation type="submission" date="2015-08" db="EMBL/GenBank/DDBJ databases">
        <authorList>
            <person name="Babu N.S."/>
            <person name="Beckwith C.J."/>
            <person name="Beseler K.G."/>
            <person name="Brison A."/>
            <person name="Carone J.V."/>
            <person name="Caskin T.P."/>
            <person name="Diamond M."/>
            <person name="Durham M.E."/>
            <person name="Foxe J.M."/>
            <person name="Go M."/>
            <person name="Henderson B.A."/>
            <person name="Jones I.B."/>
            <person name="McGettigan J.A."/>
            <person name="Micheletti S.J."/>
            <person name="Nasrallah M.E."/>
            <person name="Ortiz D."/>
            <person name="Piller C.R."/>
            <person name="Privatt S.R."/>
            <person name="Schneider S.L."/>
            <person name="Sharp S."/>
            <person name="Smith T.C."/>
            <person name="Stanton J.D."/>
            <person name="Ullery H.E."/>
            <person name="Wilson R.J."/>
            <person name="Serrano M.G."/>
            <person name="Buck G."/>
            <person name="Lee V."/>
            <person name="Wang Y."/>
            <person name="Carvalho R."/>
            <person name="Voegtly L."/>
            <person name="Shi R."/>
            <person name="Duckworth R."/>
            <person name="Johnson A."/>
            <person name="Loviza R."/>
            <person name="Walstead R."/>
            <person name="Shah Z."/>
            <person name="Kiflezghi M."/>
            <person name="Wade K."/>
            <person name="Ball S.L."/>
            <person name="Bradley K.W."/>
            <person name="Asai D.J."/>
            <person name="Bowman C.A."/>
            <person name="Russell D.A."/>
            <person name="Pope W.H."/>
            <person name="Jacobs-Sera D."/>
            <person name="Hendrix R.W."/>
            <person name="Hatfull G.F."/>
        </authorList>
    </citation>
    <scope>NUCLEOTIDE SEQUENCE [LARGE SCALE GENOMIC DNA]</scope>
    <source>
        <strain evidence="1 2">DSM 27648</strain>
    </source>
</reference>
<gene>
    <name evidence="1" type="ORF">AKJ09_06466</name>
</gene>